<sequence length="118" mass="13088">MKSSTTLFSFVILVAVVGSTSGFSLVNMLKMFGGLNGNDTALFLLSQLASMVEPDMLLGDPSPDVIEEKGKSLKETLTEDRDNIEQLVSDLARLKRNNADQSKYIDVIKEFLFKPLHY</sequence>
<protein>
    <submittedName>
        <fullName evidence="2">Uncharacterized protein</fullName>
    </submittedName>
</protein>
<organism evidence="2 3">
    <name type="scientific">Araneus ventricosus</name>
    <name type="common">Orbweaver spider</name>
    <name type="synonym">Epeira ventricosa</name>
    <dbReference type="NCBI Taxonomy" id="182803"/>
    <lineage>
        <taxon>Eukaryota</taxon>
        <taxon>Metazoa</taxon>
        <taxon>Ecdysozoa</taxon>
        <taxon>Arthropoda</taxon>
        <taxon>Chelicerata</taxon>
        <taxon>Arachnida</taxon>
        <taxon>Araneae</taxon>
        <taxon>Araneomorphae</taxon>
        <taxon>Entelegynae</taxon>
        <taxon>Araneoidea</taxon>
        <taxon>Araneidae</taxon>
        <taxon>Araneus</taxon>
    </lineage>
</organism>
<keyword evidence="3" id="KW-1185">Reference proteome</keyword>
<evidence type="ECO:0000313" key="2">
    <source>
        <dbReference type="EMBL" id="GBN04747.1"/>
    </source>
</evidence>
<evidence type="ECO:0000256" key="1">
    <source>
        <dbReference type="SAM" id="SignalP"/>
    </source>
</evidence>
<feature type="signal peptide" evidence="1">
    <location>
        <begin position="1"/>
        <end position="22"/>
    </location>
</feature>
<reference evidence="2 3" key="1">
    <citation type="journal article" date="2019" name="Sci. Rep.">
        <title>Orb-weaving spider Araneus ventricosus genome elucidates the spidroin gene catalogue.</title>
        <authorList>
            <person name="Kono N."/>
            <person name="Nakamura H."/>
            <person name="Ohtoshi R."/>
            <person name="Moran D.A.P."/>
            <person name="Shinohara A."/>
            <person name="Yoshida Y."/>
            <person name="Fujiwara M."/>
            <person name="Mori M."/>
            <person name="Tomita M."/>
            <person name="Arakawa K."/>
        </authorList>
    </citation>
    <scope>NUCLEOTIDE SEQUENCE [LARGE SCALE GENOMIC DNA]</scope>
</reference>
<feature type="chain" id="PRO_5021251793" evidence="1">
    <location>
        <begin position="23"/>
        <end position="118"/>
    </location>
</feature>
<accession>A0A4Y2KSV6</accession>
<gene>
    <name evidence="2" type="ORF">AVEN_63721_1</name>
</gene>
<keyword evidence="1" id="KW-0732">Signal</keyword>
<dbReference type="OrthoDB" id="6427371at2759"/>
<dbReference type="EMBL" id="BGPR01004912">
    <property type="protein sequence ID" value="GBN04747.1"/>
    <property type="molecule type" value="Genomic_DNA"/>
</dbReference>
<name>A0A4Y2KSV6_ARAVE</name>
<dbReference type="AlphaFoldDB" id="A0A4Y2KSV6"/>
<evidence type="ECO:0000313" key="3">
    <source>
        <dbReference type="Proteomes" id="UP000499080"/>
    </source>
</evidence>
<proteinExistence type="predicted"/>
<dbReference type="Proteomes" id="UP000499080">
    <property type="component" value="Unassembled WGS sequence"/>
</dbReference>
<comment type="caution">
    <text evidence="2">The sequence shown here is derived from an EMBL/GenBank/DDBJ whole genome shotgun (WGS) entry which is preliminary data.</text>
</comment>